<reference evidence="1 2" key="1">
    <citation type="submission" date="2018-01" db="EMBL/GenBank/DDBJ databases">
        <title>Complete genome sequence of Flavivirga eckloniae ECD14 isolated from seaweed Ecklonia cava.</title>
        <authorList>
            <person name="Lee J.H."/>
            <person name="Baik K.S."/>
            <person name="Seong C.N."/>
        </authorList>
    </citation>
    <scope>NUCLEOTIDE SEQUENCE [LARGE SCALE GENOMIC DNA]</scope>
    <source>
        <strain evidence="1 2">ECD14</strain>
    </source>
</reference>
<dbReference type="AlphaFoldDB" id="A0A2K9PTP4"/>
<protein>
    <recommendedName>
        <fullName evidence="3">Dipeptidylpeptidase IV N-terminal domain-containing protein</fullName>
    </recommendedName>
</protein>
<proteinExistence type="predicted"/>
<evidence type="ECO:0000313" key="1">
    <source>
        <dbReference type="EMBL" id="AUP79927.1"/>
    </source>
</evidence>
<dbReference type="EMBL" id="CP025791">
    <property type="protein sequence ID" value="AUP79927.1"/>
    <property type="molecule type" value="Genomic_DNA"/>
</dbReference>
<keyword evidence="2" id="KW-1185">Reference proteome</keyword>
<dbReference type="KEGG" id="fek:C1H87_14935"/>
<evidence type="ECO:0000313" key="2">
    <source>
        <dbReference type="Proteomes" id="UP000235826"/>
    </source>
</evidence>
<gene>
    <name evidence="1" type="ORF">C1H87_14935</name>
</gene>
<dbReference type="SUPFAM" id="SSF69304">
    <property type="entry name" value="Tricorn protease N-terminal domain"/>
    <property type="match status" value="1"/>
</dbReference>
<accession>A0A2K9PTP4</accession>
<evidence type="ECO:0008006" key="3">
    <source>
        <dbReference type="Google" id="ProtNLM"/>
    </source>
</evidence>
<name>A0A2K9PTP4_9FLAO</name>
<organism evidence="1 2">
    <name type="scientific">Flavivirga eckloniae</name>
    <dbReference type="NCBI Taxonomy" id="1803846"/>
    <lineage>
        <taxon>Bacteria</taxon>
        <taxon>Pseudomonadati</taxon>
        <taxon>Bacteroidota</taxon>
        <taxon>Flavobacteriia</taxon>
        <taxon>Flavobacteriales</taxon>
        <taxon>Flavobacteriaceae</taxon>
        <taxon>Flavivirga</taxon>
    </lineage>
</organism>
<dbReference type="Proteomes" id="UP000235826">
    <property type="component" value="Chromosome"/>
</dbReference>
<sequence length="250" mass="28442">MELDGSNRRQIADSALLFDGATIVHTPIRSPNNRYVALSLDGPNGYFRGLLDLKEQTSIKIIDGGGVPHFNWTSDSENLIFYSDGKHYNYSVSEQKLTERTTIFSIGLFLLPGDKEFLAMKSDGFWIHDFNGKLKRKVTFNFPENWNIKSPIVSIDGKLVFFKTDGGPSIMAHWASIETGELLGSENARKFLKSRASPIFSDKPDTLYYWRGDTVRYFNLITRTFEDVPLHSPATWEFHSLGLRSLYNVN</sequence>